<sequence>MHSGIIFLSLITLSFGASIANNNSERNVRIVGGEKAIEGQFPYMVSLRPSYTRHEHGCGGFIISSRWIGSVAHCMINPIAKLLTLAVVGTVRTSVGGTFYRFAMWFNHPEYNIFERKNDIGVGRTRSTITFTPLIQPIPLGSDFVGAGVKAVISGWGTLDEPLPIGQFAEDLHWVTLTTITNEDCINLMIPEERHRIYDENICTYDGPGIGACNGDSGSPLTANGFVIGAVSWALPCARGTSEVYPRISSYRPWIMSLISRDE</sequence>
<evidence type="ECO:0000256" key="6">
    <source>
        <dbReference type="ARBA" id="ARBA00023157"/>
    </source>
</evidence>
<dbReference type="GO" id="GO:0006508">
    <property type="term" value="P:proteolysis"/>
    <property type="evidence" value="ECO:0007669"/>
    <property type="project" value="UniProtKB-KW"/>
</dbReference>
<keyword evidence="8" id="KW-0732">Signal</keyword>
<dbReference type="EMBL" id="CVRI01000037">
    <property type="protein sequence ID" value="CRK93251.1"/>
    <property type="molecule type" value="Genomic_DNA"/>
</dbReference>
<reference evidence="10 11" key="1">
    <citation type="submission" date="2015-04" db="EMBL/GenBank/DDBJ databases">
        <authorList>
            <person name="Syromyatnikov M.Y."/>
            <person name="Popov V.N."/>
        </authorList>
    </citation>
    <scope>NUCLEOTIDE SEQUENCE [LARGE SCALE GENOMIC DNA]</scope>
</reference>
<dbReference type="PROSITE" id="PS00135">
    <property type="entry name" value="TRYPSIN_SER"/>
    <property type="match status" value="1"/>
</dbReference>
<dbReference type="InterPro" id="IPR001314">
    <property type="entry name" value="Peptidase_S1A"/>
</dbReference>
<evidence type="ECO:0000256" key="8">
    <source>
        <dbReference type="SAM" id="SignalP"/>
    </source>
</evidence>
<feature type="domain" description="Peptidase S1" evidence="9">
    <location>
        <begin position="30"/>
        <end position="260"/>
    </location>
</feature>
<keyword evidence="11" id="KW-1185">Reference proteome</keyword>
<dbReference type="SUPFAM" id="SSF50494">
    <property type="entry name" value="Trypsin-like serine proteases"/>
    <property type="match status" value="1"/>
</dbReference>
<accession>A0A1J1HZ66</accession>
<keyword evidence="4" id="KW-0378">Hydrolase</keyword>
<gene>
    <name evidence="10" type="primary">similar to Chymotrypsin-2</name>
    <name evidence="10" type="ORF">CLUMA_CG006794</name>
</gene>
<dbReference type="AlphaFoldDB" id="A0A1J1HZ66"/>
<dbReference type="CDD" id="cd00190">
    <property type="entry name" value="Tryp_SPc"/>
    <property type="match status" value="1"/>
</dbReference>
<evidence type="ECO:0000313" key="10">
    <source>
        <dbReference type="EMBL" id="CRK93251.1"/>
    </source>
</evidence>
<dbReference type="Proteomes" id="UP000183832">
    <property type="component" value="Unassembled WGS sequence"/>
</dbReference>
<keyword evidence="2" id="KW-0645">Protease</keyword>
<dbReference type="InterPro" id="IPR050430">
    <property type="entry name" value="Peptidase_S1"/>
</dbReference>
<dbReference type="InterPro" id="IPR033116">
    <property type="entry name" value="TRYPSIN_SER"/>
</dbReference>
<dbReference type="InterPro" id="IPR043504">
    <property type="entry name" value="Peptidase_S1_PA_chymotrypsin"/>
</dbReference>
<dbReference type="OrthoDB" id="8440449at2759"/>
<dbReference type="PROSITE" id="PS50240">
    <property type="entry name" value="TRYPSIN_DOM"/>
    <property type="match status" value="1"/>
</dbReference>
<evidence type="ECO:0000256" key="7">
    <source>
        <dbReference type="ARBA" id="ARBA00024195"/>
    </source>
</evidence>
<dbReference type="InterPro" id="IPR001254">
    <property type="entry name" value="Trypsin_dom"/>
</dbReference>
<keyword evidence="3" id="KW-0222">Digestion</keyword>
<dbReference type="GO" id="GO:0007586">
    <property type="term" value="P:digestion"/>
    <property type="evidence" value="ECO:0007669"/>
    <property type="project" value="UniProtKB-KW"/>
</dbReference>
<dbReference type="GO" id="GO:0004252">
    <property type="term" value="F:serine-type endopeptidase activity"/>
    <property type="evidence" value="ECO:0007669"/>
    <property type="project" value="InterPro"/>
</dbReference>
<evidence type="ECO:0000256" key="4">
    <source>
        <dbReference type="ARBA" id="ARBA00022801"/>
    </source>
</evidence>
<feature type="signal peptide" evidence="8">
    <location>
        <begin position="1"/>
        <end position="16"/>
    </location>
</feature>
<keyword evidence="5" id="KW-0720">Serine protease</keyword>
<dbReference type="FunFam" id="2.40.10.10:FF:000036">
    <property type="entry name" value="Trypsin beta"/>
    <property type="match status" value="1"/>
</dbReference>
<organism evidence="10 11">
    <name type="scientific">Clunio marinus</name>
    <dbReference type="NCBI Taxonomy" id="568069"/>
    <lineage>
        <taxon>Eukaryota</taxon>
        <taxon>Metazoa</taxon>
        <taxon>Ecdysozoa</taxon>
        <taxon>Arthropoda</taxon>
        <taxon>Hexapoda</taxon>
        <taxon>Insecta</taxon>
        <taxon>Pterygota</taxon>
        <taxon>Neoptera</taxon>
        <taxon>Endopterygota</taxon>
        <taxon>Diptera</taxon>
        <taxon>Nematocera</taxon>
        <taxon>Chironomoidea</taxon>
        <taxon>Chironomidae</taxon>
        <taxon>Clunio</taxon>
    </lineage>
</organism>
<dbReference type="PANTHER" id="PTHR24276:SF91">
    <property type="entry name" value="AT26814P-RELATED"/>
    <property type="match status" value="1"/>
</dbReference>
<evidence type="ECO:0000256" key="1">
    <source>
        <dbReference type="ARBA" id="ARBA00004239"/>
    </source>
</evidence>
<evidence type="ECO:0000313" key="11">
    <source>
        <dbReference type="Proteomes" id="UP000183832"/>
    </source>
</evidence>
<keyword evidence="6" id="KW-1015">Disulfide bond</keyword>
<dbReference type="Gene3D" id="2.40.10.10">
    <property type="entry name" value="Trypsin-like serine proteases"/>
    <property type="match status" value="2"/>
</dbReference>
<dbReference type="PRINTS" id="PR00722">
    <property type="entry name" value="CHYMOTRYPSIN"/>
</dbReference>
<dbReference type="GO" id="GO:0005576">
    <property type="term" value="C:extracellular region"/>
    <property type="evidence" value="ECO:0007669"/>
    <property type="project" value="UniProtKB-SubCell"/>
</dbReference>
<dbReference type="InterPro" id="IPR009003">
    <property type="entry name" value="Peptidase_S1_PA"/>
</dbReference>
<feature type="chain" id="PRO_5013380417" evidence="8">
    <location>
        <begin position="17"/>
        <end position="263"/>
    </location>
</feature>
<comment type="subcellular location">
    <subcellularLocation>
        <location evidence="1">Secreted</location>
        <location evidence="1">Extracellular space</location>
    </subcellularLocation>
</comment>
<dbReference type="STRING" id="568069.A0A1J1HZ66"/>
<comment type="similarity">
    <text evidence="7">Belongs to the peptidase S1 family. CLIP subfamily.</text>
</comment>
<name>A0A1J1HZ66_9DIPT</name>
<dbReference type="PANTHER" id="PTHR24276">
    <property type="entry name" value="POLYSERASE-RELATED"/>
    <property type="match status" value="1"/>
</dbReference>
<evidence type="ECO:0000256" key="2">
    <source>
        <dbReference type="ARBA" id="ARBA00022670"/>
    </source>
</evidence>
<evidence type="ECO:0000256" key="5">
    <source>
        <dbReference type="ARBA" id="ARBA00022825"/>
    </source>
</evidence>
<evidence type="ECO:0000259" key="9">
    <source>
        <dbReference type="PROSITE" id="PS50240"/>
    </source>
</evidence>
<protein>
    <submittedName>
        <fullName evidence="10">CLUMA_CG006794, isoform A</fullName>
    </submittedName>
</protein>
<dbReference type="SMART" id="SM00020">
    <property type="entry name" value="Tryp_SPc"/>
    <property type="match status" value="1"/>
</dbReference>
<evidence type="ECO:0000256" key="3">
    <source>
        <dbReference type="ARBA" id="ARBA00022757"/>
    </source>
</evidence>
<proteinExistence type="inferred from homology"/>
<dbReference type="Pfam" id="PF00089">
    <property type="entry name" value="Trypsin"/>
    <property type="match status" value="1"/>
</dbReference>